<protein>
    <recommendedName>
        <fullName evidence="4">DUF4219 domain-containing protein</fullName>
    </recommendedName>
</protein>
<dbReference type="PANTHER" id="PTHR34676:SF8">
    <property type="entry name" value="TRANSMEMBRANE PROTEIN"/>
    <property type="match status" value="1"/>
</dbReference>
<evidence type="ECO:0000313" key="2">
    <source>
        <dbReference type="EMBL" id="MQL97005.1"/>
    </source>
</evidence>
<evidence type="ECO:0000313" key="3">
    <source>
        <dbReference type="Proteomes" id="UP000652761"/>
    </source>
</evidence>
<comment type="caution">
    <text evidence="2">The sequence shown here is derived from an EMBL/GenBank/DDBJ whole genome shotgun (WGS) entry which is preliminary data.</text>
</comment>
<dbReference type="Proteomes" id="UP000652761">
    <property type="component" value="Unassembled WGS sequence"/>
</dbReference>
<feature type="non-terminal residue" evidence="2">
    <location>
        <position position="1"/>
    </location>
</feature>
<reference evidence="2" key="1">
    <citation type="submission" date="2017-07" db="EMBL/GenBank/DDBJ databases">
        <title>Taro Niue Genome Assembly and Annotation.</title>
        <authorList>
            <person name="Atibalentja N."/>
            <person name="Keating K."/>
            <person name="Fields C.J."/>
        </authorList>
    </citation>
    <scope>NUCLEOTIDE SEQUENCE</scope>
    <source>
        <strain evidence="2">Niue_2</strain>
        <tissue evidence="2">Leaf</tissue>
    </source>
</reference>
<evidence type="ECO:0008006" key="4">
    <source>
        <dbReference type="Google" id="ProtNLM"/>
    </source>
</evidence>
<dbReference type="AlphaFoldDB" id="A0A843VM08"/>
<proteinExistence type="predicted"/>
<dbReference type="PANTHER" id="PTHR34676">
    <property type="entry name" value="DUF4219 DOMAIN-CONTAINING PROTEIN-RELATED"/>
    <property type="match status" value="1"/>
</dbReference>
<feature type="region of interest" description="Disordered" evidence="1">
    <location>
        <begin position="21"/>
        <end position="56"/>
    </location>
</feature>
<sequence length="379" mass="44055">MFLVLQSIPRKKRPRAFWKKARTSGKRNLHPEEQSSAAKGRRRRRREGARDCSSDSQEGDLAESVLELGSIVIQRFEYFVLCFGALVLWVGAVVLCCLSRSAQGLVNLLNSQVVFGGRVKELLVAEELWNDHKKLFFFPFSSAVTCTNHPPEVDQRGFVAEGHSINRPPFFDGTDYPYWKNRMMVFLRAQNYEVWRIVEKGPIEVTRDEDQWTREQIKRVTLNYSTMNMLQCAIHPKEYSRISMCKSANEMWDKLELLYEGTSQVRETKANMLVSDYELFIMKSNETISEMFARCNKSGHMKADCPEGKKEKHINHKKEFHKKKKKAMVATWSDDESSDYNEESSTLDENEVCFMVGSSEEHVDISFELFTIEDWQEAY</sequence>
<keyword evidence="3" id="KW-1185">Reference proteome</keyword>
<dbReference type="Pfam" id="PF14223">
    <property type="entry name" value="Retrotran_gag_2"/>
    <property type="match status" value="1"/>
</dbReference>
<organism evidence="2 3">
    <name type="scientific">Colocasia esculenta</name>
    <name type="common">Wild taro</name>
    <name type="synonym">Arum esculentum</name>
    <dbReference type="NCBI Taxonomy" id="4460"/>
    <lineage>
        <taxon>Eukaryota</taxon>
        <taxon>Viridiplantae</taxon>
        <taxon>Streptophyta</taxon>
        <taxon>Embryophyta</taxon>
        <taxon>Tracheophyta</taxon>
        <taxon>Spermatophyta</taxon>
        <taxon>Magnoliopsida</taxon>
        <taxon>Liliopsida</taxon>
        <taxon>Araceae</taxon>
        <taxon>Aroideae</taxon>
        <taxon>Colocasieae</taxon>
        <taxon>Colocasia</taxon>
    </lineage>
</organism>
<gene>
    <name evidence="2" type="ORF">Taro_029688</name>
</gene>
<accession>A0A843VM08</accession>
<dbReference type="EMBL" id="NMUH01001988">
    <property type="protein sequence ID" value="MQL97005.1"/>
    <property type="molecule type" value="Genomic_DNA"/>
</dbReference>
<name>A0A843VM08_COLES</name>
<evidence type="ECO:0000256" key="1">
    <source>
        <dbReference type="SAM" id="MobiDB-lite"/>
    </source>
</evidence>